<evidence type="ECO:0000256" key="11">
    <source>
        <dbReference type="ARBA" id="ARBA00022989"/>
    </source>
</evidence>
<dbReference type="Proteomes" id="UP000008181">
    <property type="component" value="Chromosome 1"/>
</dbReference>
<gene>
    <name evidence="21" type="ORF">THITE_2106972</name>
</gene>
<keyword evidence="8" id="KW-0378">Hydrolase</keyword>
<dbReference type="OrthoDB" id="5061070at2759"/>
<keyword evidence="5" id="KW-0479">Metal-binding</keyword>
<comment type="similarity">
    <text evidence="17">Belongs to the TRAFAC class dynamin-like GTPase superfamily. Dynamin/Fzo/YdjA family.</text>
</comment>
<dbReference type="InterPro" id="IPR045063">
    <property type="entry name" value="Dynamin_N"/>
</dbReference>
<dbReference type="PANTHER" id="PTHR11566">
    <property type="entry name" value="DYNAMIN"/>
    <property type="match status" value="1"/>
</dbReference>
<evidence type="ECO:0000256" key="6">
    <source>
        <dbReference type="ARBA" id="ARBA00022741"/>
    </source>
</evidence>
<dbReference type="SMART" id="SM00053">
    <property type="entry name" value="DYNc"/>
    <property type="match status" value="1"/>
</dbReference>
<dbReference type="PANTHER" id="PTHR11566:SF212">
    <property type="entry name" value="DYNAMIN"/>
    <property type="match status" value="1"/>
</dbReference>
<evidence type="ECO:0000256" key="5">
    <source>
        <dbReference type="ARBA" id="ARBA00022723"/>
    </source>
</evidence>
<keyword evidence="22" id="KW-1185">Reference proteome</keyword>
<keyword evidence="15" id="KW-1015">Disulfide bond</keyword>
<dbReference type="GO" id="GO:0005758">
    <property type="term" value="C:mitochondrial intermembrane space"/>
    <property type="evidence" value="ECO:0007669"/>
    <property type="project" value="UniProtKB-SubCell"/>
</dbReference>
<dbReference type="EC" id="3.6.5.5" evidence="3"/>
<evidence type="ECO:0000259" key="19">
    <source>
        <dbReference type="PROSITE" id="PS51388"/>
    </source>
</evidence>
<dbReference type="KEGG" id="ttt:THITE_2106972"/>
<keyword evidence="13 17" id="KW-0342">GTP-binding</keyword>
<comment type="catalytic activity">
    <reaction evidence="16">
        <text>GTP + H2O = GDP + phosphate + H(+)</text>
        <dbReference type="Rhea" id="RHEA:19669"/>
        <dbReference type="ChEBI" id="CHEBI:15377"/>
        <dbReference type="ChEBI" id="CHEBI:15378"/>
        <dbReference type="ChEBI" id="CHEBI:37565"/>
        <dbReference type="ChEBI" id="CHEBI:43474"/>
        <dbReference type="ChEBI" id="CHEBI:58189"/>
        <dbReference type="EC" id="3.6.5.5"/>
    </reaction>
</comment>
<evidence type="ECO:0000256" key="16">
    <source>
        <dbReference type="ARBA" id="ARBA00048040"/>
    </source>
</evidence>
<dbReference type="InterPro" id="IPR056495">
    <property type="entry name" value="LIS_MGM1"/>
</dbReference>
<dbReference type="RefSeq" id="XP_003648945.1">
    <property type="nucleotide sequence ID" value="XM_003648897.1"/>
</dbReference>
<feature type="region of interest" description="Disordered" evidence="18">
    <location>
        <begin position="162"/>
        <end position="187"/>
    </location>
</feature>
<keyword evidence="7" id="KW-0999">Mitochondrion inner membrane</keyword>
<dbReference type="GO" id="GO:0046872">
    <property type="term" value="F:metal ion binding"/>
    <property type="evidence" value="ECO:0007669"/>
    <property type="project" value="UniProtKB-KW"/>
</dbReference>
<dbReference type="InterPro" id="IPR020850">
    <property type="entry name" value="GED_dom"/>
</dbReference>
<reference evidence="21 22" key="1">
    <citation type="journal article" date="2011" name="Nat. Biotechnol.">
        <title>Comparative genomic analysis of the thermophilic biomass-degrading fungi Myceliophthora thermophila and Thielavia terrestris.</title>
        <authorList>
            <person name="Berka R.M."/>
            <person name="Grigoriev I.V."/>
            <person name="Otillar R."/>
            <person name="Salamov A."/>
            <person name="Grimwood J."/>
            <person name="Reid I."/>
            <person name="Ishmael N."/>
            <person name="John T."/>
            <person name="Darmond C."/>
            <person name="Moisan M.-C."/>
            <person name="Henrissat B."/>
            <person name="Coutinho P.M."/>
            <person name="Lombard V."/>
            <person name="Natvig D.O."/>
            <person name="Lindquist E."/>
            <person name="Schmutz J."/>
            <person name="Lucas S."/>
            <person name="Harris P."/>
            <person name="Powlowski J."/>
            <person name="Bellemare A."/>
            <person name="Taylor D."/>
            <person name="Butler G."/>
            <person name="de Vries R.P."/>
            <person name="Allijn I.E."/>
            <person name="van den Brink J."/>
            <person name="Ushinsky S."/>
            <person name="Storms R."/>
            <person name="Powell A.J."/>
            <person name="Paulsen I.T."/>
            <person name="Elbourne L.D.H."/>
            <person name="Baker S.E."/>
            <person name="Magnuson J."/>
            <person name="LaBoissiere S."/>
            <person name="Clutterbuck A.J."/>
            <person name="Martinez D."/>
            <person name="Wogulis M."/>
            <person name="de Leon A.L."/>
            <person name="Rey M.W."/>
            <person name="Tsang A."/>
        </authorList>
    </citation>
    <scope>NUCLEOTIDE SEQUENCE [LARGE SCALE GENOMIC DNA]</scope>
    <source>
        <strain evidence="22">ATCC 38088 / NRRL 8126</strain>
    </source>
</reference>
<dbReference type="GeneID" id="11516584"/>
<dbReference type="GO" id="GO:0031623">
    <property type="term" value="P:receptor internalization"/>
    <property type="evidence" value="ECO:0007669"/>
    <property type="project" value="TreeGrafter"/>
</dbReference>
<evidence type="ECO:0000256" key="10">
    <source>
        <dbReference type="ARBA" id="ARBA00022946"/>
    </source>
</evidence>
<dbReference type="GO" id="GO:0005886">
    <property type="term" value="C:plasma membrane"/>
    <property type="evidence" value="ECO:0007669"/>
    <property type="project" value="TreeGrafter"/>
</dbReference>
<evidence type="ECO:0000256" key="13">
    <source>
        <dbReference type="ARBA" id="ARBA00023134"/>
    </source>
</evidence>
<dbReference type="FunFam" id="3.40.50.300:FF:000741">
    <property type="entry name" value="Putative mitochondrial dynamin GTPase"/>
    <property type="match status" value="1"/>
</dbReference>
<dbReference type="GO" id="GO:0003924">
    <property type="term" value="F:GTPase activity"/>
    <property type="evidence" value="ECO:0007669"/>
    <property type="project" value="InterPro"/>
</dbReference>
<dbReference type="eggNOG" id="KOG0446">
    <property type="taxonomic scope" value="Eukaryota"/>
</dbReference>
<dbReference type="GO" id="GO:0005874">
    <property type="term" value="C:microtubule"/>
    <property type="evidence" value="ECO:0007669"/>
    <property type="project" value="TreeGrafter"/>
</dbReference>
<evidence type="ECO:0000256" key="8">
    <source>
        <dbReference type="ARBA" id="ARBA00022801"/>
    </source>
</evidence>
<dbReference type="EMBL" id="CP003009">
    <property type="protein sequence ID" value="AEO62609.1"/>
    <property type="molecule type" value="Genomic_DNA"/>
</dbReference>
<dbReference type="InterPro" id="IPR022812">
    <property type="entry name" value="Dynamin"/>
</dbReference>
<dbReference type="GO" id="GO:0005743">
    <property type="term" value="C:mitochondrial inner membrane"/>
    <property type="evidence" value="ECO:0007669"/>
    <property type="project" value="UniProtKB-SubCell"/>
</dbReference>
<protein>
    <recommendedName>
        <fullName evidence="3">dynamin GTPase</fullName>
        <ecNumber evidence="3">3.6.5.5</ecNumber>
    </recommendedName>
</protein>
<evidence type="ECO:0000256" key="7">
    <source>
        <dbReference type="ARBA" id="ARBA00022792"/>
    </source>
</evidence>
<dbReference type="GO" id="GO:0061024">
    <property type="term" value="P:membrane organization"/>
    <property type="evidence" value="ECO:0007669"/>
    <property type="project" value="UniProtKB-ARBA"/>
</dbReference>
<evidence type="ECO:0000256" key="12">
    <source>
        <dbReference type="ARBA" id="ARBA00023128"/>
    </source>
</evidence>
<keyword evidence="6 17" id="KW-0547">Nucleotide-binding</keyword>
<keyword evidence="4" id="KW-0812">Transmembrane</keyword>
<dbReference type="InterPro" id="IPR001401">
    <property type="entry name" value="Dynamin_GTPase"/>
</dbReference>
<evidence type="ECO:0000256" key="14">
    <source>
        <dbReference type="ARBA" id="ARBA00023136"/>
    </source>
</evidence>
<evidence type="ECO:0000259" key="20">
    <source>
        <dbReference type="PROSITE" id="PS51718"/>
    </source>
</evidence>
<dbReference type="PROSITE" id="PS51388">
    <property type="entry name" value="GED"/>
    <property type="match status" value="1"/>
</dbReference>
<keyword evidence="12" id="KW-0496">Mitochondrion</keyword>
<dbReference type="Gene3D" id="3.40.50.300">
    <property type="entry name" value="P-loop containing nucleotide triphosphate hydrolases"/>
    <property type="match status" value="1"/>
</dbReference>
<dbReference type="PROSITE" id="PS00410">
    <property type="entry name" value="G_DYNAMIN_1"/>
    <property type="match status" value="1"/>
</dbReference>
<sequence length="941" mass="103055">MSAQLRAAGAMATAPLAARHATVRAVRHFHQLPTGGIQRAELAARSFRRSLQFPANAYHNAVIVRNASFARLLPKLALKFVRIPALFGGLAIGTVGWIQYQAIQVSNSAQEMYGNMKNAVTSTASSLWGGAKDIAEQTKRGWSNTKEQFEMPEWLDKIMRGEGEAGSGRHGSGGQGGPGGPEPPLQSRVGAAAVAGASAAAYGYDQSDEHDDRTPEEILKDDQMMYITKRMIEIRNLLQKVGQSSTVTLPSIVVIGSQSSGKSSVLEAIVGHEFLPKGSNMITRRPIELTLVNDPEARADYGEFPDLGLTRVTDFSLIQKTLTELNQSVPESLCVTDDPIRLTIHSPKIPDLSLIDLPGYIQVAGENQPRELKRKISELCDKYIRGPNIILAISAADTDLANSTALQASRRVDPRGERTIGVITKMDLVEPEKGAAILNDRQYPLRLGYVGVISKLPPQTGLFRREASNLLAGINRNEKSFFNSYPAQFGPESGVSTGTITLRKKLLQVLEQQMSSRLQETTDAIQRELEETTYQFKVQYNEQPMSAEAYLAASLDDFKHQFHEFTSSFGRAQLNSLLKDALDQKVLDQLAARYWNRPIEDLLVAPPEPDNIADLPKADPDSPYWHRQLDTATSALTRLGVGRLAATVAASAVQSNIDKLLDKSSFAKHPSARKVISEAASTVLADRSYATSDGIEISLKPYKFDPDIQPDEWAQGREHVVGVLEGELKQCQAAMKSLEASVGGKKKLKEVMSFVDKARKGEIIVEGDHPSGAGGFSAALLARGREAVFLRDRADIINLRILAAKSRQCRRPENKYYCPEVFLDAVASKLARNAVLFLQVEMLHDFYVRFPREVEAKLREHMSAAGGGGLERFAREDPKVRRHLDLIQRKELLELVLAKIEDLHRFGAGAGAGAGVGVGGIGKDAAAGEMAKRRGRRSILF</sequence>
<dbReference type="PRINTS" id="PR00195">
    <property type="entry name" value="DYNAMIN"/>
</dbReference>
<evidence type="ECO:0000313" key="22">
    <source>
        <dbReference type="Proteomes" id="UP000008181"/>
    </source>
</evidence>
<dbReference type="InterPro" id="IPR027417">
    <property type="entry name" value="P-loop_NTPase"/>
</dbReference>
<dbReference type="SUPFAM" id="SSF52540">
    <property type="entry name" value="P-loop containing nucleoside triphosphate hydrolases"/>
    <property type="match status" value="1"/>
</dbReference>
<accession>G2QSC8</accession>
<name>G2QSC8_THETT</name>
<dbReference type="GO" id="GO:0005525">
    <property type="term" value="F:GTP binding"/>
    <property type="evidence" value="ECO:0007669"/>
    <property type="project" value="UniProtKB-KW"/>
</dbReference>
<dbReference type="Pfam" id="PF00350">
    <property type="entry name" value="Dynamin_N"/>
    <property type="match status" value="1"/>
</dbReference>
<dbReference type="AlphaFoldDB" id="G2QSC8"/>
<feature type="domain" description="Dynamin-type G" evidence="20">
    <location>
        <begin position="246"/>
        <end position="520"/>
    </location>
</feature>
<feature type="domain" description="GED" evidence="19">
    <location>
        <begin position="812"/>
        <end position="908"/>
    </location>
</feature>
<dbReference type="STRING" id="578455.G2QSC8"/>
<evidence type="ECO:0000256" key="17">
    <source>
        <dbReference type="RuleBase" id="RU003932"/>
    </source>
</evidence>
<evidence type="ECO:0000256" key="18">
    <source>
        <dbReference type="SAM" id="MobiDB-lite"/>
    </source>
</evidence>
<comment type="subcellular location">
    <subcellularLocation>
        <location evidence="1">Mitochondrion inner membrane</location>
    </subcellularLocation>
    <subcellularLocation>
        <location evidence="2">Mitochondrion intermembrane space</location>
    </subcellularLocation>
</comment>
<dbReference type="InterPro" id="IPR019762">
    <property type="entry name" value="Dynamin_GTPase_CS"/>
</dbReference>
<keyword evidence="11" id="KW-1133">Transmembrane helix</keyword>
<keyword evidence="14" id="KW-0472">Membrane</keyword>
<dbReference type="PROSITE" id="PS51718">
    <property type="entry name" value="G_DYNAMIN_2"/>
    <property type="match status" value="1"/>
</dbReference>
<evidence type="ECO:0000256" key="1">
    <source>
        <dbReference type="ARBA" id="ARBA00004273"/>
    </source>
</evidence>
<evidence type="ECO:0000256" key="3">
    <source>
        <dbReference type="ARBA" id="ARBA00011980"/>
    </source>
</evidence>
<dbReference type="CDD" id="cd08771">
    <property type="entry name" value="DLP_1"/>
    <property type="match status" value="1"/>
</dbReference>
<feature type="compositionally biased region" description="Gly residues" evidence="18">
    <location>
        <begin position="164"/>
        <end position="179"/>
    </location>
</feature>
<evidence type="ECO:0000256" key="4">
    <source>
        <dbReference type="ARBA" id="ARBA00022692"/>
    </source>
</evidence>
<dbReference type="InterPro" id="IPR030381">
    <property type="entry name" value="G_DYNAMIN_dom"/>
</dbReference>
<keyword evidence="9" id="KW-0460">Magnesium</keyword>
<organism evidence="21 22">
    <name type="scientific">Thermothielavioides terrestris (strain ATCC 38088 / NRRL 8126)</name>
    <name type="common">Thielavia terrestris</name>
    <dbReference type="NCBI Taxonomy" id="578455"/>
    <lineage>
        <taxon>Eukaryota</taxon>
        <taxon>Fungi</taxon>
        <taxon>Dikarya</taxon>
        <taxon>Ascomycota</taxon>
        <taxon>Pezizomycotina</taxon>
        <taxon>Sordariomycetes</taxon>
        <taxon>Sordariomycetidae</taxon>
        <taxon>Sordariales</taxon>
        <taxon>Chaetomiaceae</taxon>
        <taxon>Thermothielavioides</taxon>
        <taxon>Thermothielavioides terrestris</taxon>
    </lineage>
</organism>
<evidence type="ECO:0000313" key="21">
    <source>
        <dbReference type="EMBL" id="AEO62609.1"/>
    </source>
</evidence>
<dbReference type="GO" id="GO:0008017">
    <property type="term" value="F:microtubule binding"/>
    <property type="evidence" value="ECO:0007669"/>
    <property type="project" value="TreeGrafter"/>
</dbReference>
<evidence type="ECO:0000256" key="9">
    <source>
        <dbReference type="ARBA" id="ARBA00022842"/>
    </source>
</evidence>
<proteinExistence type="inferred from homology"/>
<evidence type="ECO:0000256" key="15">
    <source>
        <dbReference type="ARBA" id="ARBA00023157"/>
    </source>
</evidence>
<dbReference type="HOGENOM" id="CLU_008640_0_0_1"/>
<dbReference type="Pfam" id="PF24550">
    <property type="entry name" value="LIS_MGM1"/>
    <property type="match status" value="1"/>
</dbReference>
<evidence type="ECO:0000256" key="2">
    <source>
        <dbReference type="ARBA" id="ARBA00004569"/>
    </source>
</evidence>
<keyword evidence="10" id="KW-0809">Transit peptide</keyword>